<keyword evidence="2" id="KW-0732">Signal</keyword>
<proteinExistence type="predicted"/>
<dbReference type="AlphaFoldDB" id="A0AAW2Q8X9"/>
<evidence type="ECO:0000256" key="1">
    <source>
        <dbReference type="SAM" id="Phobius"/>
    </source>
</evidence>
<feature type="transmembrane region" description="Helical" evidence="1">
    <location>
        <begin position="173"/>
        <end position="192"/>
    </location>
</feature>
<dbReference type="GO" id="GO:0010167">
    <property type="term" value="P:response to nitrate"/>
    <property type="evidence" value="ECO:0007669"/>
    <property type="project" value="InterPro"/>
</dbReference>
<sequence>MESYLLAALSLATLSFAHTCYGGVLFSTLPQTLAVSASPTDGQVLKAGEDNIVTWGLNQSFPDGIDSAYTEVKLILCYGPISQADRGWRKTVDNLSKDKTCQFTIAHRTYMRDTQNFTWMIERDVPTAVYFVRAYAYNSSGNEVAYGQTTDAKKSRNLFKVQAISGRHSSLDIASVCFSALLCYLWLVLWCWRREEGIQQRIKERPMLRQLTMSYSRKYFTFPQKSSVILIEVTLDLLSETINSNSYT</sequence>
<dbReference type="PANTHER" id="PTHR34806:SF1">
    <property type="entry name" value="HIGH-AFFINITY NITRATE TRANSPORTER 3.1"/>
    <property type="match status" value="1"/>
</dbReference>
<dbReference type="InterPro" id="IPR016605">
    <property type="entry name" value="Transptr_NO3_Nar2"/>
</dbReference>
<dbReference type="GO" id="GO:0015112">
    <property type="term" value="F:nitrate transmembrane transporter activity"/>
    <property type="evidence" value="ECO:0007669"/>
    <property type="project" value="TreeGrafter"/>
</dbReference>
<dbReference type="GO" id="GO:0005886">
    <property type="term" value="C:plasma membrane"/>
    <property type="evidence" value="ECO:0007669"/>
    <property type="project" value="TreeGrafter"/>
</dbReference>
<dbReference type="EMBL" id="JACGWK010000003">
    <property type="protein sequence ID" value="KAL0364234.1"/>
    <property type="molecule type" value="Genomic_DNA"/>
</dbReference>
<protein>
    <submittedName>
        <fullName evidence="3">High-affinity nitrate transporter 3.1</fullName>
    </submittedName>
</protein>
<dbReference type="PANTHER" id="PTHR34806">
    <property type="entry name" value="HIGH-AFFINITY NITRATE TRANSPORTER 3.2"/>
    <property type="match status" value="1"/>
</dbReference>
<dbReference type="Pfam" id="PF16974">
    <property type="entry name" value="NAR2"/>
    <property type="match status" value="1"/>
</dbReference>
<gene>
    <name evidence="3" type="ORF">Sangu_0521000</name>
</gene>
<reference evidence="3" key="2">
    <citation type="journal article" date="2024" name="Plant">
        <title>Genomic evolution and insights into agronomic trait innovations of Sesamum species.</title>
        <authorList>
            <person name="Miao H."/>
            <person name="Wang L."/>
            <person name="Qu L."/>
            <person name="Liu H."/>
            <person name="Sun Y."/>
            <person name="Le M."/>
            <person name="Wang Q."/>
            <person name="Wei S."/>
            <person name="Zheng Y."/>
            <person name="Lin W."/>
            <person name="Duan Y."/>
            <person name="Cao H."/>
            <person name="Xiong S."/>
            <person name="Wang X."/>
            <person name="Wei L."/>
            <person name="Li C."/>
            <person name="Ma Q."/>
            <person name="Ju M."/>
            <person name="Zhao R."/>
            <person name="Li G."/>
            <person name="Mu C."/>
            <person name="Tian Q."/>
            <person name="Mei H."/>
            <person name="Zhang T."/>
            <person name="Gao T."/>
            <person name="Zhang H."/>
        </authorList>
    </citation>
    <scope>NUCLEOTIDE SEQUENCE</scope>
    <source>
        <strain evidence="3">G01</strain>
    </source>
</reference>
<feature type="chain" id="PRO_5043834021" evidence="2">
    <location>
        <begin position="23"/>
        <end position="248"/>
    </location>
</feature>
<accession>A0AAW2Q8X9</accession>
<keyword evidence="1" id="KW-0472">Membrane</keyword>
<comment type="caution">
    <text evidence="3">The sequence shown here is derived from an EMBL/GenBank/DDBJ whole genome shotgun (WGS) entry which is preliminary data.</text>
</comment>
<keyword evidence="1" id="KW-1133">Transmembrane helix</keyword>
<evidence type="ECO:0000256" key="2">
    <source>
        <dbReference type="SAM" id="SignalP"/>
    </source>
</evidence>
<feature type="signal peptide" evidence="2">
    <location>
        <begin position="1"/>
        <end position="22"/>
    </location>
</feature>
<organism evidence="3">
    <name type="scientific">Sesamum angustifolium</name>
    <dbReference type="NCBI Taxonomy" id="2727405"/>
    <lineage>
        <taxon>Eukaryota</taxon>
        <taxon>Viridiplantae</taxon>
        <taxon>Streptophyta</taxon>
        <taxon>Embryophyta</taxon>
        <taxon>Tracheophyta</taxon>
        <taxon>Spermatophyta</taxon>
        <taxon>Magnoliopsida</taxon>
        <taxon>eudicotyledons</taxon>
        <taxon>Gunneridae</taxon>
        <taxon>Pentapetalae</taxon>
        <taxon>asterids</taxon>
        <taxon>lamiids</taxon>
        <taxon>Lamiales</taxon>
        <taxon>Pedaliaceae</taxon>
        <taxon>Sesamum</taxon>
    </lineage>
</organism>
<reference evidence="3" key="1">
    <citation type="submission" date="2020-06" db="EMBL/GenBank/DDBJ databases">
        <authorList>
            <person name="Li T."/>
            <person name="Hu X."/>
            <person name="Zhang T."/>
            <person name="Song X."/>
            <person name="Zhang H."/>
            <person name="Dai N."/>
            <person name="Sheng W."/>
            <person name="Hou X."/>
            <person name="Wei L."/>
        </authorList>
    </citation>
    <scope>NUCLEOTIDE SEQUENCE</scope>
    <source>
        <strain evidence="3">G01</strain>
        <tissue evidence="3">Leaf</tissue>
    </source>
</reference>
<evidence type="ECO:0000313" key="3">
    <source>
        <dbReference type="EMBL" id="KAL0364234.1"/>
    </source>
</evidence>
<name>A0AAW2Q8X9_9LAMI</name>
<keyword evidence="1" id="KW-0812">Transmembrane</keyword>